<dbReference type="EMBL" id="AP027059">
    <property type="protein sequence ID" value="BDU51015.1"/>
    <property type="molecule type" value="Genomic_DNA"/>
</dbReference>
<organism evidence="4 5">
    <name type="scientific">Haliovirga abyssi</name>
    <dbReference type="NCBI Taxonomy" id="2996794"/>
    <lineage>
        <taxon>Bacteria</taxon>
        <taxon>Fusobacteriati</taxon>
        <taxon>Fusobacteriota</taxon>
        <taxon>Fusobacteriia</taxon>
        <taxon>Fusobacteriales</taxon>
        <taxon>Haliovirgaceae</taxon>
        <taxon>Haliovirga</taxon>
    </lineage>
</organism>
<dbReference type="PANTHER" id="PTHR33495:SF2">
    <property type="entry name" value="ANTI-SIGMA FACTOR ANTAGONIST TM_1081-RELATED"/>
    <property type="match status" value="1"/>
</dbReference>
<evidence type="ECO:0000259" key="3">
    <source>
        <dbReference type="PROSITE" id="PS50801"/>
    </source>
</evidence>
<dbReference type="GO" id="GO:0043856">
    <property type="term" value="F:anti-sigma factor antagonist activity"/>
    <property type="evidence" value="ECO:0007669"/>
    <property type="project" value="InterPro"/>
</dbReference>
<dbReference type="InterPro" id="IPR003658">
    <property type="entry name" value="Anti-sigma_ant"/>
</dbReference>
<keyword evidence="5" id="KW-1185">Reference proteome</keyword>
<dbReference type="InterPro" id="IPR036513">
    <property type="entry name" value="STAS_dom_sf"/>
</dbReference>
<reference evidence="4 5" key="1">
    <citation type="submission" date="2022-11" db="EMBL/GenBank/DDBJ databases">
        <title>Haliovirga abyssi gen. nov., sp. nov., a mesophilic fermentative bacterium isolated from the Iheya North hydrothermal field and the proposal of Haliovirgaceae fam. nov.</title>
        <authorList>
            <person name="Miyazaki U."/>
            <person name="Tame A."/>
            <person name="Miyazaki J."/>
            <person name="Takai K."/>
            <person name="Sawayama S."/>
            <person name="Kitajima M."/>
            <person name="Okamoto A."/>
            <person name="Nakagawa S."/>
        </authorList>
    </citation>
    <scope>NUCLEOTIDE SEQUENCE [LARGE SCALE GENOMIC DNA]</scope>
    <source>
        <strain evidence="4 5">IC12</strain>
    </source>
</reference>
<dbReference type="CDD" id="cd07043">
    <property type="entry name" value="STAS_anti-anti-sigma_factors"/>
    <property type="match status" value="1"/>
</dbReference>
<proteinExistence type="inferred from homology"/>
<evidence type="ECO:0000313" key="5">
    <source>
        <dbReference type="Proteomes" id="UP001321582"/>
    </source>
</evidence>
<evidence type="ECO:0000256" key="2">
    <source>
        <dbReference type="RuleBase" id="RU003749"/>
    </source>
</evidence>
<name>A0AAU9E3I1_9FUSO</name>
<dbReference type="PANTHER" id="PTHR33495">
    <property type="entry name" value="ANTI-SIGMA FACTOR ANTAGONIST TM_1081-RELATED-RELATED"/>
    <property type="match status" value="1"/>
</dbReference>
<feature type="domain" description="STAS" evidence="3">
    <location>
        <begin position="5"/>
        <end position="114"/>
    </location>
</feature>
<evidence type="ECO:0000256" key="1">
    <source>
        <dbReference type="ARBA" id="ARBA00009013"/>
    </source>
</evidence>
<dbReference type="NCBIfam" id="TIGR00377">
    <property type="entry name" value="ant_ant_sig"/>
    <property type="match status" value="1"/>
</dbReference>
<gene>
    <name evidence="4" type="ORF">HLVA_15840</name>
</gene>
<dbReference type="Proteomes" id="UP001321582">
    <property type="component" value="Chromosome"/>
</dbReference>
<dbReference type="PROSITE" id="PS50801">
    <property type="entry name" value="STAS"/>
    <property type="match status" value="1"/>
</dbReference>
<evidence type="ECO:0000313" key="4">
    <source>
        <dbReference type="EMBL" id="BDU51015.1"/>
    </source>
</evidence>
<dbReference type="Gene3D" id="3.30.750.24">
    <property type="entry name" value="STAS domain"/>
    <property type="match status" value="1"/>
</dbReference>
<dbReference type="AlphaFoldDB" id="A0AAU9E3I1"/>
<accession>A0AAU9E3I1</accession>
<dbReference type="Pfam" id="PF01740">
    <property type="entry name" value="STAS"/>
    <property type="match status" value="1"/>
</dbReference>
<dbReference type="InterPro" id="IPR002645">
    <property type="entry name" value="STAS_dom"/>
</dbReference>
<comment type="similarity">
    <text evidence="1 2">Belongs to the anti-sigma-factor antagonist family.</text>
</comment>
<sequence length="114" mass="12787">MLANFELKTEEKNGVVIVRVIGELDALVAPKLKDKLIEFSKAGKNNFIIDFEGLVHINSLAMGILRGRVREVRDAGGDIKIINLNSHIATIFEMVGLNEIFEIYKSEDEALKKF</sequence>
<dbReference type="KEGG" id="haby:HLVA_15840"/>
<dbReference type="RefSeq" id="WP_307903861.1">
    <property type="nucleotide sequence ID" value="NZ_AP027059.1"/>
</dbReference>
<protein>
    <recommendedName>
        <fullName evidence="2">Anti-sigma factor antagonist</fullName>
    </recommendedName>
</protein>
<dbReference type="SUPFAM" id="SSF52091">
    <property type="entry name" value="SpoIIaa-like"/>
    <property type="match status" value="1"/>
</dbReference>